<evidence type="ECO:0000313" key="1">
    <source>
        <dbReference type="EMBL" id="KGO94597.1"/>
    </source>
</evidence>
<name>A0A0A2MPK0_9FLAO</name>
<dbReference type="EMBL" id="JRLY01000001">
    <property type="protein sequence ID" value="KGO94597.1"/>
    <property type="molecule type" value="Genomic_DNA"/>
</dbReference>
<reference evidence="1 2" key="1">
    <citation type="submission" date="2013-09" db="EMBL/GenBank/DDBJ databases">
        <authorList>
            <person name="Zeng Z."/>
            <person name="Chen C."/>
        </authorList>
    </citation>
    <scope>NUCLEOTIDE SEQUENCE [LARGE SCALE GENOMIC DNA]</scope>
    <source>
        <strain evidence="1 2">WB 4.1-42</strain>
    </source>
</reference>
<keyword evidence="2" id="KW-1185">Reference proteome</keyword>
<protein>
    <submittedName>
        <fullName evidence="1">Uncharacterized protein</fullName>
    </submittedName>
</protein>
<sequence>MQHIATTQENGDAINAIHYNMAAAEFENEAREVKEAEETSCSLLLKNLLLTNVKLLRLNEIGSLLMF</sequence>
<evidence type="ECO:0000313" key="2">
    <source>
        <dbReference type="Proteomes" id="UP000030111"/>
    </source>
</evidence>
<dbReference type="Proteomes" id="UP000030111">
    <property type="component" value="Unassembled WGS sequence"/>
</dbReference>
<dbReference type="STRING" id="1121898.GCA_000422725_00533"/>
<dbReference type="RefSeq" id="WP_026991980.1">
    <property type="nucleotide sequence ID" value="NZ_JRLY01000001.1"/>
</dbReference>
<accession>A0A0A2MPK0</accession>
<gene>
    <name evidence="1" type="ORF">Q766_00280</name>
</gene>
<comment type="caution">
    <text evidence="1">The sequence shown here is derived from an EMBL/GenBank/DDBJ whole genome shotgun (WGS) entry which is preliminary data.</text>
</comment>
<proteinExistence type="predicted"/>
<dbReference type="AlphaFoldDB" id="A0A0A2MPK0"/>
<organism evidence="1 2">
    <name type="scientific">Flavobacterium subsaxonicum WB 4.1-42 = DSM 21790</name>
    <dbReference type="NCBI Taxonomy" id="1121898"/>
    <lineage>
        <taxon>Bacteria</taxon>
        <taxon>Pseudomonadati</taxon>
        <taxon>Bacteroidota</taxon>
        <taxon>Flavobacteriia</taxon>
        <taxon>Flavobacteriales</taxon>
        <taxon>Flavobacteriaceae</taxon>
        <taxon>Flavobacterium</taxon>
    </lineage>
</organism>